<name>A0A8S2UW06_9BILA</name>
<feature type="compositionally biased region" description="Pro residues" evidence="1">
    <location>
        <begin position="35"/>
        <end position="52"/>
    </location>
</feature>
<evidence type="ECO:0000313" key="3">
    <source>
        <dbReference type="Proteomes" id="UP000681720"/>
    </source>
</evidence>
<feature type="region of interest" description="Disordered" evidence="1">
    <location>
        <begin position="24"/>
        <end position="59"/>
    </location>
</feature>
<protein>
    <submittedName>
        <fullName evidence="2">Uncharacterized protein</fullName>
    </submittedName>
</protein>
<dbReference type="EMBL" id="CAJOBJ010047543">
    <property type="protein sequence ID" value="CAF4357905.1"/>
    <property type="molecule type" value="Genomic_DNA"/>
</dbReference>
<feature type="compositionally biased region" description="Low complexity" evidence="1">
    <location>
        <begin position="24"/>
        <end position="34"/>
    </location>
</feature>
<accession>A0A8S2UW06</accession>
<proteinExistence type="predicted"/>
<organism evidence="2 3">
    <name type="scientific">Rotaria magnacalcarata</name>
    <dbReference type="NCBI Taxonomy" id="392030"/>
    <lineage>
        <taxon>Eukaryota</taxon>
        <taxon>Metazoa</taxon>
        <taxon>Spiralia</taxon>
        <taxon>Gnathifera</taxon>
        <taxon>Rotifera</taxon>
        <taxon>Eurotatoria</taxon>
        <taxon>Bdelloidea</taxon>
        <taxon>Philodinida</taxon>
        <taxon>Philodinidae</taxon>
        <taxon>Rotaria</taxon>
    </lineage>
</organism>
<gene>
    <name evidence="2" type="ORF">GIL414_LOCUS28267</name>
</gene>
<evidence type="ECO:0000313" key="2">
    <source>
        <dbReference type="EMBL" id="CAF4357905.1"/>
    </source>
</evidence>
<reference evidence="2" key="1">
    <citation type="submission" date="2021-02" db="EMBL/GenBank/DDBJ databases">
        <authorList>
            <person name="Nowell W R."/>
        </authorList>
    </citation>
    <scope>NUCLEOTIDE SEQUENCE</scope>
</reference>
<comment type="caution">
    <text evidence="2">The sequence shown here is derived from an EMBL/GenBank/DDBJ whole genome shotgun (WGS) entry which is preliminary data.</text>
</comment>
<dbReference type="Proteomes" id="UP000681720">
    <property type="component" value="Unassembled WGS sequence"/>
</dbReference>
<dbReference type="AlphaFoldDB" id="A0A8S2UW06"/>
<evidence type="ECO:0000256" key="1">
    <source>
        <dbReference type="SAM" id="MobiDB-lite"/>
    </source>
</evidence>
<feature type="non-terminal residue" evidence="2">
    <location>
        <position position="1"/>
    </location>
</feature>
<sequence>VEENNSENKENPKIFVPKIVILNNLKPSPNSNPNRAPPRNPTPNPQPVPNPPNSNGGTVVNVGAIAAANYTVQGKDMPNLNTNERKNS</sequence>